<dbReference type="AlphaFoldDB" id="A0AAD4BWJ7"/>
<sequence length="446" mass="50842">MLVRDEYRTALQTLETDALYEEGAYVTGQPGIGKSLFLVYLLVELLGRCQKVAVHCPDMGGYAIFTDTVAFYPLTNTLPLRSGDRIWALSDSRGSHKTVPHCFYSNLRYTLPIQTTSLRKERWHDWSKEAGAECYIMDIWTEQEIANLALLLELNGGRMVSLHKRWGGSIRLLLSYLEKSDQQIEMGYTLDAALPIKECWSIMTSIAGKDLPEDAPSQFFFCRPFDFAMPCIERSFTCAVVPTPTICHFLAEALQKLNCSTRSKLFHTLSQYRETRQAARYIFETWFHCFFSAGNSIDCHWLQCQSTVSPLRGTTTLIAARSNELRAVANLPYYWVAPPKFPGIDSALIRQDAIFALTTRSKDESLGKGLEQLQNDLPSHLRNLPWHLVFVGNPHSSVEVAAKEWASKTCVSVAWSKVDPVREDITYRIIREKDSNEWMEVEDDEY</sequence>
<keyword evidence="2" id="KW-1185">Reference proteome</keyword>
<evidence type="ECO:0000313" key="1">
    <source>
        <dbReference type="EMBL" id="KAF8441611.1"/>
    </source>
</evidence>
<dbReference type="PANTHER" id="PTHR33129:SF1">
    <property type="entry name" value="ATP-BINDING PROTEIN"/>
    <property type="match status" value="1"/>
</dbReference>
<gene>
    <name evidence="1" type="ORF">L210DRAFT_3537693</name>
</gene>
<comment type="caution">
    <text evidence="1">The sequence shown here is derived from an EMBL/GenBank/DDBJ whole genome shotgun (WGS) entry which is preliminary data.</text>
</comment>
<dbReference type="Proteomes" id="UP001194468">
    <property type="component" value="Unassembled WGS sequence"/>
</dbReference>
<dbReference type="InterPro" id="IPR052980">
    <property type="entry name" value="Crinkler_effector"/>
</dbReference>
<proteinExistence type="predicted"/>
<name>A0AAD4BWJ7_BOLED</name>
<reference evidence="1" key="2">
    <citation type="journal article" date="2020" name="Nat. Commun.">
        <title>Large-scale genome sequencing of mycorrhizal fungi provides insights into the early evolution of symbiotic traits.</title>
        <authorList>
            <person name="Miyauchi S."/>
            <person name="Kiss E."/>
            <person name="Kuo A."/>
            <person name="Drula E."/>
            <person name="Kohler A."/>
            <person name="Sanchez-Garcia M."/>
            <person name="Morin E."/>
            <person name="Andreopoulos B."/>
            <person name="Barry K.W."/>
            <person name="Bonito G."/>
            <person name="Buee M."/>
            <person name="Carver A."/>
            <person name="Chen C."/>
            <person name="Cichocki N."/>
            <person name="Clum A."/>
            <person name="Culley D."/>
            <person name="Crous P.W."/>
            <person name="Fauchery L."/>
            <person name="Girlanda M."/>
            <person name="Hayes R.D."/>
            <person name="Keri Z."/>
            <person name="LaButti K."/>
            <person name="Lipzen A."/>
            <person name="Lombard V."/>
            <person name="Magnuson J."/>
            <person name="Maillard F."/>
            <person name="Murat C."/>
            <person name="Nolan M."/>
            <person name="Ohm R.A."/>
            <person name="Pangilinan J."/>
            <person name="Pereira M.F."/>
            <person name="Perotto S."/>
            <person name="Peter M."/>
            <person name="Pfister S."/>
            <person name="Riley R."/>
            <person name="Sitrit Y."/>
            <person name="Stielow J.B."/>
            <person name="Szollosi G."/>
            <person name="Zifcakova L."/>
            <person name="Stursova M."/>
            <person name="Spatafora J.W."/>
            <person name="Tedersoo L."/>
            <person name="Vaario L.M."/>
            <person name="Yamada A."/>
            <person name="Yan M."/>
            <person name="Wang P."/>
            <person name="Xu J."/>
            <person name="Bruns T."/>
            <person name="Baldrian P."/>
            <person name="Vilgalys R."/>
            <person name="Dunand C."/>
            <person name="Henrissat B."/>
            <person name="Grigoriev I.V."/>
            <person name="Hibbett D."/>
            <person name="Nagy L.G."/>
            <person name="Martin F.M."/>
        </authorList>
    </citation>
    <scope>NUCLEOTIDE SEQUENCE</scope>
    <source>
        <strain evidence="1">BED1</strain>
    </source>
</reference>
<reference evidence="1" key="1">
    <citation type="submission" date="2019-10" db="EMBL/GenBank/DDBJ databases">
        <authorList>
            <consortium name="DOE Joint Genome Institute"/>
            <person name="Kuo A."/>
            <person name="Miyauchi S."/>
            <person name="Kiss E."/>
            <person name="Drula E."/>
            <person name="Kohler A."/>
            <person name="Sanchez-Garcia M."/>
            <person name="Andreopoulos B."/>
            <person name="Barry K.W."/>
            <person name="Bonito G."/>
            <person name="Buee M."/>
            <person name="Carver A."/>
            <person name="Chen C."/>
            <person name="Cichocki N."/>
            <person name="Clum A."/>
            <person name="Culley D."/>
            <person name="Crous P.W."/>
            <person name="Fauchery L."/>
            <person name="Girlanda M."/>
            <person name="Hayes R."/>
            <person name="Keri Z."/>
            <person name="LaButti K."/>
            <person name="Lipzen A."/>
            <person name="Lombard V."/>
            <person name="Magnuson J."/>
            <person name="Maillard F."/>
            <person name="Morin E."/>
            <person name="Murat C."/>
            <person name="Nolan M."/>
            <person name="Ohm R."/>
            <person name="Pangilinan J."/>
            <person name="Pereira M."/>
            <person name="Perotto S."/>
            <person name="Peter M."/>
            <person name="Riley R."/>
            <person name="Sitrit Y."/>
            <person name="Stielow B."/>
            <person name="Szollosi G."/>
            <person name="Zifcakova L."/>
            <person name="Stursova M."/>
            <person name="Spatafora J.W."/>
            <person name="Tedersoo L."/>
            <person name="Vaario L.-M."/>
            <person name="Yamada A."/>
            <person name="Yan M."/>
            <person name="Wang P."/>
            <person name="Xu J."/>
            <person name="Bruns T."/>
            <person name="Baldrian P."/>
            <person name="Vilgalys R."/>
            <person name="Henrissat B."/>
            <person name="Grigoriev I.V."/>
            <person name="Hibbett D."/>
            <person name="Nagy L.G."/>
            <person name="Martin F.M."/>
        </authorList>
    </citation>
    <scope>NUCLEOTIDE SEQUENCE</scope>
    <source>
        <strain evidence="1">BED1</strain>
    </source>
</reference>
<accession>A0AAD4BWJ7</accession>
<dbReference type="EMBL" id="WHUW01000010">
    <property type="protein sequence ID" value="KAF8441611.1"/>
    <property type="molecule type" value="Genomic_DNA"/>
</dbReference>
<evidence type="ECO:0000313" key="2">
    <source>
        <dbReference type="Proteomes" id="UP001194468"/>
    </source>
</evidence>
<protein>
    <submittedName>
        <fullName evidence="1">Uncharacterized protein</fullName>
    </submittedName>
</protein>
<organism evidence="1 2">
    <name type="scientific">Boletus edulis BED1</name>
    <dbReference type="NCBI Taxonomy" id="1328754"/>
    <lineage>
        <taxon>Eukaryota</taxon>
        <taxon>Fungi</taxon>
        <taxon>Dikarya</taxon>
        <taxon>Basidiomycota</taxon>
        <taxon>Agaricomycotina</taxon>
        <taxon>Agaricomycetes</taxon>
        <taxon>Agaricomycetidae</taxon>
        <taxon>Boletales</taxon>
        <taxon>Boletineae</taxon>
        <taxon>Boletaceae</taxon>
        <taxon>Boletoideae</taxon>
        <taxon>Boletus</taxon>
    </lineage>
</organism>
<dbReference type="PANTHER" id="PTHR33129">
    <property type="entry name" value="PROTEIN KINASE DOMAIN-CONTAINING PROTEIN-RELATED"/>
    <property type="match status" value="1"/>
</dbReference>